<gene>
    <name evidence="1" type="ORF">QIA45_05285</name>
</gene>
<evidence type="ECO:0000313" key="2">
    <source>
        <dbReference type="Proteomes" id="UP001305787"/>
    </source>
</evidence>
<geneLocation type="plasmid" evidence="1 2">
    <name>lp28-8</name>
</geneLocation>
<protein>
    <submittedName>
        <fullName evidence="1">Plasmid partition family protein</fullName>
    </submittedName>
</protein>
<keyword evidence="1" id="KW-0614">Plasmid</keyword>
<sequence length="82" mass="9854">MKCNKISKKIRIITTSRVFEIILINIINGVCTVFFFIVLRIKNKEIYDFYKENIKFTEFFLESVFSSEKGLIKKFKDKFNNQ</sequence>
<evidence type="ECO:0000313" key="1">
    <source>
        <dbReference type="EMBL" id="XOU13297.1"/>
    </source>
</evidence>
<dbReference type="EMBL" id="CP179265">
    <property type="protein sequence ID" value="XOU13297.1"/>
    <property type="molecule type" value="Genomic_DNA"/>
</dbReference>
<proteinExistence type="predicted"/>
<organism evidence="1 2">
    <name type="scientific">Borrelia andersonii</name>
    <name type="common">Borreliella andersonii</name>
    <dbReference type="NCBI Taxonomy" id="42109"/>
    <lineage>
        <taxon>Bacteria</taxon>
        <taxon>Pseudomonadati</taxon>
        <taxon>Spirochaetota</taxon>
        <taxon>Spirochaetia</taxon>
        <taxon>Spirochaetales</taxon>
        <taxon>Borreliaceae</taxon>
        <taxon>Borreliella</taxon>
    </lineage>
</organism>
<reference evidence="1" key="1">
    <citation type="submission" date="2024-11" db="EMBL/GenBank/DDBJ databases">
        <title>Sequencing of Borrelia variable plasmids from multiple Borrelia sensu lato isolates.</title>
        <authorList>
            <person name="Mongodin E.F."/>
            <person name="Rudenko N."/>
            <person name="Fraser C.M."/>
            <person name="Schutzer S."/>
            <person name="Luft B."/>
            <person name="Morgan R."/>
            <person name="Casjens S."/>
            <person name="Qiu W."/>
        </authorList>
    </citation>
    <scope>NUCLEOTIDE SEQUENCE</scope>
    <source>
        <strain evidence="1">21038</strain>
    </source>
</reference>
<name>A0ACD5G6M7_BORAD</name>
<accession>A0ACD5G6M7</accession>
<dbReference type="Proteomes" id="UP001305787">
    <property type="component" value="Plasmid lp28-8"/>
</dbReference>
<keyword evidence="2" id="KW-1185">Reference proteome</keyword>